<evidence type="ECO:0000313" key="7">
    <source>
        <dbReference type="Proteomes" id="UP000254235"/>
    </source>
</evidence>
<dbReference type="AlphaFoldDB" id="A0A379EYR0"/>
<dbReference type="EMBL" id="UGTP01000001">
    <property type="protein sequence ID" value="SUC11530.1"/>
    <property type="molecule type" value="Genomic_DNA"/>
</dbReference>
<proteinExistence type="predicted"/>
<keyword evidence="4" id="KW-0732">Signal</keyword>
<evidence type="ECO:0000256" key="4">
    <source>
        <dbReference type="SAM" id="SignalP"/>
    </source>
</evidence>
<feature type="signal peptide" evidence="4">
    <location>
        <begin position="1"/>
        <end position="19"/>
    </location>
</feature>
<dbReference type="GO" id="GO:0009279">
    <property type="term" value="C:cell outer membrane"/>
    <property type="evidence" value="ECO:0007669"/>
    <property type="project" value="UniProtKB-SubCell"/>
</dbReference>
<dbReference type="Gene3D" id="2.40.170.20">
    <property type="entry name" value="TonB-dependent receptor, beta-barrel domain"/>
    <property type="match status" value="1"/>
</dbReference>
<evidence type="ECO:0000313" key="6">
    <source>
        <dbReference type="EMBL" id="SUC11530.1"/>
    </source>
</evidence>
<accession>A0A379EYR0</accession>
<dbReference type="RefSeq" id="WP_115082837.1">
    <property type="nucleotide sequence ID" value="NZ_UGTP01000001.1"/>
</dbReference>
<dbReference type="Pfam" id="PF00593">
    <property type="entry name" value="TonB_dep_Rec_b-barrel"/>
    <property type="match status" value="1"/>
</dbReference>
<dbReference type="OrthoDB" id="9803050at2"/>
<reference evidence="6 7" key="1">
    <citation type="submission" date="2018-06" db="EMBL/GenBank/DDBJ databases">
        <authorList>
            <consortium name="Pathogen Informatics"/>
            <person name="Doyle S."/>
        </authorList>
    </citation>
    <scope>NUCLEOTIDE SEQUENCE [LARGE SCALE GENOMIC DNA]</scope>
    <source>
        <strain evidence="6 7">NCTC13043</strain>
    </source>
</reference>
<dbReference type="InterPro" id="IPR036942">
    <property type="entry name" value="Beta-barrel_TonB_sf"/>
</dbReference>
<sequence length="897" mass="102650">MPKLLLSILFLLVTLVANGQNTVAEEVVKIDASSATVHSWFQQIERQTKITLSYNPSLINLNKRIGIGVSGKMKVTQLLEIILNEYEYNLIPLDNRKLLIQIKNKKKQTKPIKIESSIEDFMLSINTNAATVKDWFALIEQQAHISLSYPADRINLTHIVKFQRHGHISVKQLIATLLKDYEYKLTNSENKRLKIEIVKAKNVFVTGIVEEAETGEKLFGATVSITDKNGTKALTATDKNGTFCLTTNRGTINLIVSCMGYSPYETTIDIQNNIQKTITLEPIPYQIKAVQVQQHKSKEDLTDAAPSNMLSFSNSDLFSQIRILPGVSLATANTGYNVAGGGTDENLILLEGIPIYSPNHLNTLLPIFNGDAIKSASFYNGYIPTQYEGRLSSVMDVKLRNGNKNKFEHTVSLDVASVSAVSEGPIVKNKLSYLVGTRRSWLDLFDKYFGADKYSTHIFNDINTKLSWDIDSVTTLQLSIYNSNDKYKEPSNEYKNAVLAWNTQLYALQFNTIINRRLTNSSSIAFTYNKSSADAKAFVLRANKFVESGAKHLYANTDFSYQFNSYYKINWGLKTDLGLYKLAGFGRGLYNEKEPIKQISAFVDNKIYITNWLYAQAGLHYVLYAPNHYKTYQSLQPRLILKATVNNKNLFYLTFLKMEQYFHHVLVSNISAPFDFIMPSIKSFKPLTAIHYEAGWKHYLHTGIIELSAYYKRRNNLLAFRPNSFIEDSRWDKYMMAGNGESYGVNLYMFNQWRKLSWQLSYGFSKSKEWYAELPQFGKIPSLFDLPHNFNAFVSYKMFKHSTFTIGTTIYSGKFPYDSFYGDENNRLETFRTQRDPTRYRIDASYDFRKEFKHAKFFLRFGLYNILGNPSKDELSFNFSYKLNGGCIPFGAITYKF</sequence>
<feature type="chain" id="PRO_5016730583" evidence="4">
    <location>
        <begin position="20"/>
        <end position="897"/>
    </location>
</feature>
<feature type="domain" description="TonB-dependent receptor-like beta-barrel" evidence="5">
    <location>
        <begin position="462"/>
        <end position="866"/>
    </location>
</feature>
<gene>
    <name evidence="6" type="ORF">NCTC13043_00386</name>
</gene>
<keyword evidence="2" id="KW-0472">Membrane</keyword>
<dbReference type="Gene3D" id="2.60.40.1120">
    <property type="entry name" value="Carboxypeptidase-like, regulatory domain"/>
    <property type="match status" value="1"/>
</dbReference>
<evidence type="ECO:0000256" key="3">
    <source>
        <dbReference type="ARBA" id="ARBA00023237"/>
    </source>
</evidence>
<dbReference type="SUPFAM" id="SSF49464">
    <property type="entry name" value="Carboxypeptidase regulatory domain-like"/>
    <property type="match status" value="1"/>
</dbReference>
<protein>
    <submittedName>
        <fullName evidence="6">Outer membrane receptor for ferrienterochelin and colicins</fullName>
    </submittedName>
</protein>
<comment type="subcellular location">
    <subcellularLocation>
        <location evidence="1">Cell outer membrane</location>
    </subcellularLocation>
</comment>
<dbReference type="Pfam" id="PF13715">
    <property type="entry name" value="CarbopepD_reg_2"/>
    <property type="match status" value="1"/>
</dbReference>
<dbReference type="SUPFAM" id="SSF56935">
    <property type="entry name" value="Porins"/>
    <property type="match status" value="1"/>
</dbReference>
<dbReference type="GeneID" id="78570125"/>
<evidence type="ECO:0000256" key="2">
    <source>
        <dbReference type="ARBA" id="ARBA00023136"/>
    </source>
</evidence>
<organism evidence="6 7">
    <name type="scientific">Prevotella pallens</name>
    <dbReference type="NCBI Taxonomy" id="60133"/>
    <lineage>
        <taxon>Bacteria</taxon>
        <taxon>Pseudomonadati</taxon>
        <taxon>Bacteroidota</taxon>
        <taxon>Bacteroidia</taxon>
        <taxon>Bacteroidales</taxon>
        <taxon>Prevotellaceae</taxon>
        <taxon>Prevotella</taxon>
    </lineage>
</organism>
<keyword evidence="3" id="KW-0998">Cell outer membrane</keyword>
<evidence type="ECO:0000259" key="5">
    <source>
        <dbReference type="Pfam" id="PF00593"/>
    </source>
</evidence>
<dbReference type="InterPro" id="IPR000531">
    <property type="entry name" value="Beta-barrel_TonB"/>
</dbReference>
<evidence type="ECO:0000256" key="1">
    <source>
        <dbReference type="ARBA" id="ARBA00004442"/>
    </source>
</evidence>
<name>A0A379EYR0_9BACT</name>
<dbReference type="Proteomes" id="UP000254235">
    <property type="component" value="Unassembled WGS sequence"/>
</dbReference>
<dbReference type="InterPro" id="IPR008969">
    <property type="entry name" value="CarboxyPept-like_regulatory"/>
</dbReference>
<keyword evidence="6" id="KW-0675">Receptor</keyword>